<dbReference type="SMART" id="SM01034">
    <property type="entry name" value="BLUF"/>
    <property type="match status" value="1"/>
</dbReference>
<organism evidence="2 3">
    <name type="scientific">Mangrovivirga halotolerans</name>
    <dbReference type="NCBI Taxonomy" id="2993936"/>
    <lineage>
        <taxon>Bacteria</taxon>
        <taxon>Pseudomonadati</taxon>
        <taxon>Bacteroidota</taxon>
        <taxon>Cytophagia</taxon>
        <taxon>Cytophagales</taxon>
        <taxon>Mangrovivirgaceae</taxon>
        <taxon>Mangrovivirga</taxon>
    </lineage>
</organism>
<dbReference type="Proteomes" id="UP001209885">
    <property type="component" value="Unassembled WGS sequence"/>
</dbReference>
<evidence type="ECO:0000313" key="2">
    <source>
        <dbReference type="EMBL" id="MCX2743208.1"/>
    </source>
</evidence>
<dbReference type="Pfam" id="PF04940">
    <property type="entry name" value="BLUF"/>
    <property type="match status" value="1"/>
</dbReference>
<gene>
    <name evidence="2" type="ORF">OO013_04990</name>
</gene>
<dbReference type="PROSITE" id="PS50925">
    <property type="entry name" value="BLUF"/>
    <property type="match status" value="1"/>
</dbReference>
<evidence type="ECO:0000259" key="1">
    <source>
        <dbReference type="PROSITE" id="PS50925"/>
    </source>
</evidence>
<evidence type="ECO:0000313" key="3">
    <source>
        <dbReference type="Proteomes" id="UP001209885"/>
    </source>
</evidence>
<dbReference type="InterPro" id="IPR007024">
    <property type="entry name" value="BLUF_domain"/>
</dbReference>
<name>A0ABT3RNU7_9BACT</name>
<dbReference type="RefSeq" id="WP_266055583.1">
    <property type="nucleotide sequence ID" value="NZ_JAPFQN010000003.1"/>
</dbReference>
<dbReference type="SUPFAM" id="SSF54975">
    <property type="entry name" value="Acylphosphatase/BLUF domain-like"/>
    <property type="match status" value="1"/>
</dbReference>
<comment type="caution">
    <text evidence="2">The sequence shown here is derived from an EMBL/GenBank/DDBJ whole genome shotgun (WGS) entry which is preliminary data.</text>
</comment>
<feature type="domain" description="BLUF" evidence="1">
    <location>
        <begin position="2"/>
        <end position="93"/>
    </location>
</feature>
<dbReference type="EMBL" id="JAPFQN010000003">
    <property type="protein sequence ID" value="MCX2743208.1"/>
    <property type="molecule type" value="Genomic_DNA"/>
</dbReference>
<accession>A0ABT3RNU7</accession>
<proteinExistence type="predicted"/>
<reference evidence="2 3" key="1">
    <citation type="submission" date="2022-11" db="EMBL/GenBank/DDBJ databases">
        <title>The characterization of three novel Bacteroidetes species and genomic analysis of their roles in tidal elemental geochemical cycles.</title>
        <authorList>
            <person name="Ma K."/>
        </authorList>
    </citation>
    <scope>NUCLEOTIDE SEQUENCE [LARGE SCALE GENOMIC DNA]</scope>
    <source>
        <strain evidence="2 3">M17</strain>
    </source>
</reference>
<dbReference type="Gene3D" id="3.30.70.100">
    <property type="match status" value="1"/>
</dbReference>
<protein>
    <submittedName>
        <fullName evidence="2">BLUF domain-containing protein</fullName>
    </submittedName>
</protein>
<keyword evidence="3" id="KW-1185">Reference proteome</keyword>
<sequence length="137" mass="16000">MLSHLVYLSKRTPNCTNEEIDKILQSCNKNNKEFDLTGVLLYSDKQFVQYLEGEYNEIFGLYDKIKDDPRHNQIVLITSGPIENRAFPSWQMGAKKMDFDSIEFQTYMSPSEQADFKKILEGQENNNALTLVKKFFK</sequence>
<dbReference type="InterPro" id="IPR036046">
    <property type="entry name" value="Acylphosphatase-like_dom_sf"/>
</dbReference>